<gene>
    <name evidence="9" type="ORF">HMPREF0216_02059</name>
</gene>
<dbReference type="RefSeq" id="WP_005213814.1">
    <property type="nucleotide sequence ID" value="NZ_KB291649.1"/>
</dbReference>
<evidence type="ECO:0000256" key="3">
    <source>
        <dbReference type="ARBA" id="ARBA00022448"/>
    </source>
</evidence>
<comment type="similarity">
    <text evidence="2">Belongs to the autoinducer-2 exporter (AI-2E) (TC 2.A.86) family.</text>
</comment>
<evidence type="ECO:0000256" key="6">
    <source>
        <dbReference type="ARBA" id="ARBA00022989"/>
    </source>
</evidence>
<dbReference type="OrthoDB" id="9793390at2"/>
<dbReference type="PANTHER" id="PTHR21716:SF53">
    <property type="entry name" value="PERMEASE PERM-RELATED"/>
    <property type="match status" value="1"/>
</dbReference>
<feature type="transmembrane region" description="Helical" evidence="8">
    <location>
        <begin position="118"/>
        <end position="141"/>
    </location>
</feature>
<protein>
    <recommendedName>
        <fullName evidence="11">AI-2E family transporter</fullName>
    </recommendedName>
</protein>
<evidence type="ECO:0000256" key="2">
    <source>
        <dbReference type="ARBA" id="ARBA00009773"/>
    </source>
</evidence>
<feature type="transmembrane region" description="Helical" evidence="8">
    <location>
        <begin position="6"/>
        <end position="25"/>
    </location>
</feature>
<evidence type="ECO:0008006" key="11">
    <source>
        <dbReference type="Google" id="ProtNLM"/>
    </source>
</evidence>
<feature type="transmembrane region" description="Helical" evidence="8">
    <location>
        <begin position="92"/>
        <end position="111"/>
    </location>
</feature>
<proteinExistence type="inferred from homology"/>
<reference evidence="9 10" key="1">
    <citation type="submission" date="2012-05" db="EMBL/GenBank/DDBJ databases">
        <authorList>
            <person name="Weinstock G."/>
            <person name="Sodergren E."/>
            <person name="Lobos E.A."/>
            <person name="Fulton L."/>
            <person name="Fulton R."/>
            <person name="Courtney L."/>
            <person name="Fronick C."/>
            <person name="O'Laughlin M."/>
            <person name="Godfrey J."/>
            <person name="Wilson R.M."/>
            <person name="Miner T."/>
            <person name="Farmer C."/>
            <person name="Delehaunty K."/>
            <person name="Cordes M."/>
            <person name="Minx P."/>
            <person name="Tomlinson C."/>
            <person name="Chen J."/>
            <person name="Wollam A."/>
            <person name="Pepin K.H."/>
            <person name="Bhonagiri V."/>
            <person name="Zhang X."/>
            <person name="Suruliraj S."/>
            <person name="Warren W."/>
            <person name="Mitreva M."/>
            <person name="Mardis E.R."/>
            <person name="Wilson R.K."/>
        </authorList>
    </citation>
    <scope>NUCLEOTIDE SEQUENCE [LARGE SCALE GENOMIC DNA]</scope>
    <source>
        <strain evidence="9 10">DSM 1785</strain>
    </source>
</reference>
<keyword evidence="6 8" id="KW-1133">Transmembrane helix</keyword>
<dbReference type="GO" id="GO:0005886">
    <property type="term" value="C:plasma membrane"/>
    <property type="evidence" value="ECO:0007669"/>
    <property type="project" value="UniProtKB-SubCell"/>
</dbReference>
<accession>L1QFB8</accession>
<evidence type="ECO:0000313" key="9">
    <source>
        <dbReference type="EMBL" id="EKY26277.1"/>
    </source>
</evidence>
<evidence type="ECO:0000256" key="8">
    <source>
        <dbReference type="SAM" id="Phobius"/>
    </source>
</evidence>
<comment type="subcellular location">
    <subcellularLocation>
        <location evidence="1">Cell membrane</location>
        <topology evidence="1">Multi-pass membrane protein</topology>
    </subcellularLocation>
</comment>
<sequence length="208" mass="23239">MKMVSISSLIVKFILGLLVAIYILIDKERLLFEAKRVMYLIFKKENSDKIIEFIKTYNSMIGTYIGIKAIDSTIIGILAFILLNIVKSEYSILIAILVGITNMIPYFGPFIGEIIGFLINVFVSPFKGLVVFLVLFSLQMFDGWYLDPKLIGDKVGVRPFWIIYSVVIGGGFFGPIGMLLASPTAATIKIYYGKLLEKNKKALSGIND</sequence>
<feature type="transmembrane region" description="Helical" evidence="8">
    <location>
        <begin position="161"/>
        <end position="181"/>
    </location>
</feature>
<feature type="transmembrane region" description="Helical" evidence="8">
    <location>
        <begin position="65"/>
        <end position="86"/>
    </location>
</feature>
<dbReference type="Proteomes" id="UP000010420">
    <property type="component" value="Unassembled WGS sequence"/>
</dbReference>
<dbReference type="GO" id="GO:0055085">
    <property type="term" value="P:transmembrane transport"/>
    <property type="evidence" value="ECO:0007669"/>
    <property type="project" value="TreeGrafter"/>
</dbReference>
<evidence type="ECO:0000256" key="5">
    <source>
        <dbReference type="ARBA" id="ARBA00022692"/>
    </source>
</evidence>
<dbReference type="EMBL" id="AMEZ01000058">
    <property type="protein sequence ID" value="EKY26277.1"/>
    <property type="molecule type" value="Genomic_DNA"/>
</dbReference>
<dbReference type="STRING" id="545697.HMPREF0216_02059"/>
<keyword evidence="10" id="KW-1185">Reference proteome</keyword>
<dbReference type="AlphaFoldDB" id="L1QFB8"/>
<name>L1QFB8_9CLOT</name>
<comment type="caution">
    <text evidence="9">The sequence shown here is derived from an EMBL/GenBank/DDBJ whole genome shotgun (WGS) entry which is preliminary data.</text>
</comment>
<evidence type="ECO:0000256" key="1">
    <source>
        <dbReference type="ARBA" id="ARBA00004651"/>
    </source>
</evidence>
<keyword evidence="3" id="KW-0813">Transport</keyword>
<dbReference type="PATRIC" id="fig|545697.3.peg.2025"/>
<dbReference type="InterPro" id="IPR002549">
    <property type="entry name" value="AI-2E-like"/>
</dbReference>
<keyword evidence="4" id="KW-1003">Cell membrane</keyword>
<organism evidence="9 10">
    <name type="scientific">Clostridium celatum DSM 1785</name>
    <dbReference type="NCBI Taxonomy" id="545697"/>
    <lineage>
        <taxon>Bacteria</taxon>
        <taxon>Bacillati</taxon>
        <taxon>Bacillota</taxon>
        <taxon>Clostridia</taxon>
        <taxon>Eubacteriales</taxon>
        <taxon>Clostridiaceae</taxon>
        <taxon>Clostridium</taxon>
    </lineage>
</organism>
<dbReference type="Pfam" id="PF01594">
    <property type="entry name" value="AI-2E_transport"/>
    <property type="match status" value="1"/>
</dbReference>
<dbReference type="HOGENOM" id="CLU_031275_5_0_9"/>
<evidence type="ECO:0000313" key="10">
    <source>
        <dbReference type="Proteomes" id="UP000010420"/>
    </source>
</evidence>
<dbReference type="PANTHER" id="PTHR21716">
    <property type="entry name" value="TRANSMEMBRANE PROTEIN"/>
    <property type="match status" value="1"/>
</dbReference>
<keyword evidence="5 8" id="KW-0812">Transmembrane</keyword>
<keyword evidence="7 8" id="KW-0472">Membrane</keyword>
<evidence type="ECO:0000256" key="4">
    <source>
        <dbReference type="ARBA" id="ARBA00022475"/>
    </source>
</evidence>
<dbReference type="eggNOG" id="COG0628">
    <property type="taxonomic scope" value="Bacteria"/>
</dbReference>
<evidence type="ECO:0000256" key="7">
    <source>
        <dbReference type="ARBA" id="ARBA00023136"/>
    </source>
</evidence>